<evidence type="ECO:0000313" key="4">
    <source>
        <dbReference type="Proteomes" id="UP000565745"/>
    </source>
</evidence>
<feature type="region of interest" description="Disordered" evidence="1">
    <location>
        <begin position="34"/>
        <end position="55"/>
    </location>
</feature>
<accession>A0A7W6Q4M8</accession>
<name>A0A7W6Q4M8_9RHOB</name>
<protein>
    <submittedName>
        <fullName evidence="3">Uncharacterized protein</fullName>
    </submittedName>
</protein>
<evidence type="ECO:0000256" key="2">
    <source>
        <dbReference type="SAM" id="Phobius"/>
    </source>
</evidence>
<reference evidence="3 4" key="1">
    <citation type="submission" date="2020-08" db="EMBL/GenBank/DDBJ databases">
        <title>Genomic Encyclopedia of Type Strains, Phase IV (KMG-IV): sequencing the most valuable type-strain genomes for metagenomic binning, comparative biology and taxonomic classification.</title>
        <authorList>
            <person name="Goeker M."/>
        </authorList>
    </citation>
    <scope>NUCLEOTIDE SEQUENCE [LARGE SCALE GENOMIC DNA]</scope>
    <source>
        <strain evidence="3 4">DSM 101015</strain>
    </source>
</reference>
<feature type="compositionally biased region" description="Basic and acidic residues" evidence="1">
    <location>
        <begin position="37"/>
        <end position="49"/>
    </location>
</feature>
<gene>
    <name evidence="3" type="ORF">GGR93_002606</name>
</gene>
<evidence type="ECO:0000256" key="1">
    <source>
        <dbReference type="SAM" id="MobiDB-lite"/>
    </source>
</evidence>
<dbReference type="EMBL" id="JACIFU010000003">
    <property type="protein sequence ID" value="MBB4174818.1"/>
    <property type="molecule type" value="Genomic_DNA"/>
</dbReference>
<keyword evidence="2" id="KW-1133">Transmembrane helix</keyword>
<organism evidence="3 4">
    <name type="scientific">Sulfitobacter noctilucicola</name>
    <dbReference type="NCBI Taxonomy" id="1342301"/>
    <lineage>
        <taxon>Bacteria</taxon>
        <taxon>Pseudomonadati</taxon>
        <taxon>Pseudomonadota</taxon>
        <taxon>Alphaproteobacteria</taxon>
        <taxon>Rhodobacterales</taxon>
        <taxon>Roseobacteraceae</taxon>
        <taxon>Sulfitobacter</taxon>
    </lineage>
</organism>
<sequence length="100" mass="10785">MSDQPPPSTAPIMAGIALMGAGLLMRAWRPSALSLPDRPEKDRHTDRGVAKAARRSRDGVATILPRNMTGSLGRSLLIMGAGLVMVRVLDEFVEDEEALF</sequence>
<keyword evidence="2" id="KW-0472">Membrane</keyword>
<dbReference type="AlphaFoldDB" id="A0A7W6Q4M8"/>
<keyword evidence="4" id="KW-1185">Reference proteome</keyword>
<comment type="caution">
    <text evidence="3">The sequence shown here is derived from an EMBL/GenBank/DDBJ whole genome shotgun (WGS) entry which is preliminary data.</text>
</comment>
<dbReference type="Proteomes" id="UP000565745">
    <property type="component" value="Unassembled WGS sequence"/>
</dbReference>
<keyword evidence="2" id="KW-0812">Transmembrane</keyword>
<evidence type="ECO:0000313" key="3">
    <source>
        <dbReference type="EMBL" id="MBB4174818.1"/>
    </source>
</evidence>
<feature type="transmembrane region" description="Helical" evidence="2">
    <location>
        <begin position="12"/>
        <end position="28"/>
    </location>
</feature>
<proteinExistence type="predicted"/>